<evidence type="ECO:0008006" key="4">
    <source>
        <dbReference type="Google" id="ProtNLM"/>
    </source>
</evidence>
<name>A0A4U1J5C0_9BACT</name>
<evidence type="ECO:0000313" key="2">
    <source>
        <dbReference type="EMBL" id="TKD02415.1"/>
    </source>
</evidence>
<dbReference type="Proteomes" id="UP000309215">
    <property type="component" value="Unassembled WGS sequence"/>
</dbReference>
<dbReference type="Gene3D" id="3.30.530.20">
    <property type="match status" value="1"/>
</dbReference>
<dbReference type="RefSeq" id="WP_136932221.1">
    <property type="nucleotide sequence ID" value="NZ_SSMQ01000034.1"/>
</dbReference>
<comment type="caution">
    <text evidence="2">The sequence shown here is derived from an EMBL/GenBank/DDBJ whole genome shotgun (WGS) entry which is preliminary data.</text>
</comment>
<dbReference type="InterPro" id="IPR023393">
    <property type="entry name" value="START-like_dom_sf"/>
</dbReference>
<dbReference type="SUPFAM" id="SSF55961">
    <property type="entry name" value="Bet v1-like"/>
    <property type="match status" value="1"/>
</dbReference>
<sequence length="203" mass="22539">MARRLLALLAVLCALVLGLPGRAHAGALTTDEKARLARGEVVKRTFDVELPEGDFIGGLGYVIIAAPPAEVMAVLLDPGAYRYIFPLTQDARLVGRKGDDFFLTLRQGGATVAGEYTVRARRETPSLVRFWMDPTRPHDIGDCWGFFRVDPADGGKTLLTYGALLHLEFGVIKLLFQEKIRTYALQTPELLRRHVEDRRGPRP</sequence>
<keyword evidence="1" id="KW-0732">Signal</keyword>
<feature type="chain" id="PRO_5020688909" description="SRPBCC family protein" evidence="1">
    <location>
        <begin position="26"/>
        <end position="203"/>
    </location>
</feature>
<evidence type="ECO:0000313" key="3">
    <source>
        <dbReference type="Proteomes" id="UP000309215"/>
    </source>
</evidence>
<organism evidence="2 3">
    <name type="scientific">Polyangium fumosum</name>
    <dbReference type="NCBI Taxonomy" id="889272"/>
    <lineage>
        <taxon>Bacteria</taxon>
        <taxon>Pseudomonadati</taxon>
        <taxon>Myxococcota</taxon>
        <taxon>Polyangia</taxon>
        <taxon>Polyangiales</taxon>
        <taxon>Polyangiaceae</taxon>
        <taxon>Polyangium</taxon>
    </lineage>
</organism>
<gene>
    <name evidence="2" type="ORF">E8A74_28380</name>
</gene>
<keyword evidence="3" id="KW-1185">Reference proteome</keyword>
<reference evidence="2 3" key="1">
    <citation type="submission" date="2019-04" db="EMBL/GenBank/DDBJ databases">
        <authorList>
            <person name="Li Y."/>
            <person name="Wang J."/>
        </authorList>
    </citation>
    <scope>NUCLEOTIDE SEQUENCE [LARGE SCALE GENOMIC DNA]</scope>
    <source>
        <strain evidence="2 3">DSM 14668</strain>
    </source>
</reference>
<feature type="signal peptide" evidence="1">
    <location>
        <begin position="1"/>
        <end position="25"/>
    </location>
</feature>
<protein>
    <recommendedName>
        <fullName evidence="4">SRPBCC family protein</fullName>
    </recommendedName>
</protein>
<evidence type="ECO:0000256" key="1">
    <source>
        <dbReference type="SAM" id="SignalP"/>
    </source>
</evidence>
<proteinExistence type="predicted"/>
<dbReference type="InterPro" id="IPR019587">
    <property type="entry name" value="Polyketide_cyclase/dehydratase"/>
</dbReference>
<dbReference type="Pfam" id="PF10604">
    <property type="entry name" value="Polyketide_cyc2"/>
    <property type="match status" value="1"/>
</dbReference>
<accession>A0A4U1J5C0</accession>
<dbReference type="EMBL" id="SSMQ01000034">
    <property type="protein sequence ID" value="TKD02415.1"/>
    <property type="molecule type" value="Genomic_DNA"/>
</dbReference>
<dbReference type="OrthoDB" id="5506538at2"/>
<dbReference type="CDD" id="cd07812">
    <property type="entry name" value="SRPBCC"/>
    <property type="match status" value="1"/>
</dbReference>
<dbReference type="AlphaFoldDB" id="A0A4U1J5C0"/>